<protein>
    <recommendedName>
        <fullName evidence="3">SWIM-type domain-containing protein</fullName>
    </recommendedName>
</protein>
<organism evidence="4 5">
    <name type="scientific">Flavobacterium humi</name>
    <dbReference type="NCBI Taxonomy" id="2562683"/>
    <lineage>
        <taxon>Bacteria</taxon>
        <taxon>Pseudomonadati</taxon>
        <taxon>Bacteroidota</taxon>
        <taxon>Flavobacteriia</taxon>
        <taxon>Flavobacteriales</taxon>
        <taxon>Flavobacteriaceae</taxon>
        <taxon>Flavobacterium</taxon>
    </lineage>
</organism>
<evidence type="ECO:0000259" key="3">
    <source>
        <dbReference type="PROSITE" id="PS50966"/>
    </source>
</evidence>
<feature type="signal peptide" evidence="2">
    <location>
        <begin position="1"/>
        <end position="22"/>
    </location>
</feature>
<keyword evidence="1" id="KW-0863">Zinc-finger</keyword>
<accession>A0A4Z0L8J3</accession>
<dbReference type="InterPro" id="IPR025562">
    <property type="entry name" value="Tae4"/>
</dbReference>
<dbReference type="Pfam" id="PF14113">
    <property type="entry name" value="Tae4"/>
    <property type="match status" value="1"/>
</dbReference>
<dbReference type="EMBL" id="SRLH01000003">
    <property type="protein sequence ID" value="TGD58588.1"/>
    <property type="molecule type" value="Genomic_DNA"/>
</dbReference>
<keyword evidence="2" id="KW-0732">Signal</keyword>
<evidence type="ECO:0000256" key="2">
    <source>
        <dbReference type="SAM" id="SignalP"/>
    </source>
</evidence>
<feature type="chain" id="PRO_5021459653" description="SWIM-type domain-containing protein" evidence="2">
    <location>
        <begin position="23"/>
        <end position="487"/>
    </location>
</feature>
<dbReference type="AlphaFoldDB" id="A0A4Z0L8J3"/>
<proteinExistence type="predicted"/>
<keyword evidence="1" id="KW-0479">Metal-binding</keyword>
<gene>
    <name evidence="4" type="ORF">E4635_06655</name>
</gene>
<dbReference type="Proteomes" id="UP000297407">
    <property type="component" value="Unassembled WGS sequence"/>
</dbReference>
<keyword evidence="1" id="KW-0862">Zinc</keyword>
<feature type="domain" description="SWIM-type" evidence="3">
    <location>
        <begin position="153"/>
        <end position="181"/>
    </location>
</feature>
<dbReference type="GO" id="GO:0008270">
    <property type="term" value="F:zinc ion binding"/>
    <property type="evidence" value="ECO:0007669"/>
    <property type="project" value="UniProtKB-KW"/>
</dbReference>
<evidence type="ECO:0000313" key="4">
    <source>
        <dbReference type="EMBL" id="TGD58588.1"/>
    </source>
</evidence>
<dbReference type="OrthoDB" id="8480759at2"/>
<name>A0A4Z0L8J3_9FLAO</name>
<evidence type="ECO:0000256" key="1">
    <source>
        <dbReference type="PROSITE-ProRule" id="PRU00325"/>
    </source>
</evidence>
<dbReference type="Gene3D" id="3.90.1720.70">
    <property type="match status" value="1"/>
</dbReference>
<comment type="caution">
    <text evidence="4">The sequence shown here is derived from an EMBL/GenBank/DDBJ whole genome shotgun (WGS) entry which is preliminary data.</text>
</comment>
<dbReference type="PROSITE" id="PS50966">
    <property type="entry name" value="ZF_SWIM"/>
    <property type="match status" value="1"/>
</dbReference>
<keyword evidence="5" id="KW-1185">Reference proteome</keyword>
<dbReference type="RefSeq" id="WP_135525848.1">
    <property type="nucleotide sequence ID" value="NZ_SRLH01000003.1"/>
</dbReference>
<dbReference type="InterPro" id="IPR007527">
    <property type="entry name" value="Znf_SWIM"/>
</dbReference>
<reference evidence="4 5" key="1">
    <citation type="submission" date="2019-04" db="EMBL/GenBank/DDBJ databases">
        <title>Flavobacterium sp. strain DS2-A Genome sequencing and assembly.</title>
        <authorList>
            <person name="Kim I."/>
        </authorList>
    </citation>
    <scope>NUCLEOTIDE SEQUENCE [LARGE SCALE GENOMIC DNA]</scope>
    <source>
        <strain evidence="4 5">DS2-A</strain>
    </source>
</reference>
<evidence type="ECO:0000313" key="5">
    <source>
        <dbReference type="Proteomes" id="UP000297407"/>
    </source>
</evidence>
<sequence length="487" mass="54656">MKIKIPLQLFLTLILSTFICCTKDSQTTENQNQNIHTITFDELKSKIESAPKIIQKLQNAKNEIASNRIQGGFKFELDSIKEFKGEENYKSYTIKARKSNLNETEFIYKLLIENRNNVISSCLITFDYRNKLLVPINKEVFVLDNPMDRMECYAVTFIVECTCHEHSAPCTHPSSYTYHYCSGSNGGGETTNITNINGGVTTVGTSGTNSTVAILSEEEALELYAGFTNALTTEQKTWLSANPITSVELFAFFTTEGFSGSKRSFAKQAINYIMLHPTITFKQYKNWFSNTAVGSESDETRNTAYWNNPSLTFPQQTLPSFDTFYSAYPSSSTSAQQLCTQIGGQILTVYNKIAAKRLNMNTCAIRMSRALNYSGVTIPNVPGTKIGDDGKYYFTFAGDMNTWMRKTFGTNTYTGVGPTNINHHNYTQNQILNNPMILSGIKGIFSMVSSNPVWSTGHCDLLFNDVTCLNNCHFEGPILYIDVWELN</sequence>